<reference evidence="2 3" key="1">
    <citation type="journal article" date="2023" name="Nucleic Acids Res.">
        <title>The hologenome of Daphnia magna reveals possible DNA methylation and microbiome-mediated evolution of the host genome.</title>
        <authorList>
            <person name="Chaturvedi A."/>
            <person name="Li X."/>
            <person name="Dhandapani V."/>
            <person name="Marshall H."/>
            <person name="Kissane S."/>
            <person name="Cuenca-Cambronero M."/>
            <person name="Asole G."/>
            <person name="Calvet F."/>
            <person name="Ruiz-Romero M."/>
            <person name="Marangio P."/>
            <person name="Guigo R."/>
            <person name="Rago D."/>
            <person name="Mirbahai L."/>
            <person name="Eastwood N."/>
            <person name="Colbourne J.K."/>
            <person name="Zhou J."/>
            <person name="Mallon E."/>
            <person name="Orsini L."/>
        </authorList>
    </citation>
    <scope>NUCLEOTIDE SEQUENCE [LARGE SCALE GENOMIC DNA]</scope>
    <source>
        <strain evidence="2">LRV0_1</strain>
    </source>
</reference>
<keyword evidence="1" id="KW-0812">Transmembrane</keyword>
<dbReference type="Proteomes" id="UP001234178">
    <property type="component" value="Unassembled WGS sequence"/>
</dbReference>
<keyword evidence="3" id="KW-1185">Reference proteome</keyword>
<evidence type="ECO:0000313" key="2">
    <source>
        <dbReference type="EMBL" id="KAK4009862.1"/>
    </source>
</evidence>
<accession>A0ABQ9ZAD3</accession>
<keyword evidence="1" id="KW-0472">Membrane</keyword>
<gene>
    <name evidence="2" type="ORF">OUZ56_019007</name>
</gene>
<feature type="transmembrane region" description="Helical" evidence="1">
    <location>
        <begin position="12"/>
        <end position="30"/>
    </location>
</feature>
<evidence type="ECO:0000256" key="1">
    <source>
        <dbReference type="SAM" id="Phobius"/>
    </source>
</evidence>
<keyword evidence="1" id="KW-1133">Transmembrane helix</keyword>
<dbReference type="EMBL" id="JAOYFB010000003">
    <property type="protein sequence ID" value="KAK4009862.1"/>
    <property type="molecule type" value="Genomic_DNA"/>
</dbReference>
<sequence>MDEPQRSSPRFFGYQLLYSVLAARVFWFNLEFERRKTKQEEDNNRESEKAVQLCDDNGRALLFERKPVTLFSKALVKSTDVNQSIH</sequence>
<proteinExistence type="predicted"/>
<organism evidence="2 3">
    <name type="scientific">Daphnia magna</name>
    <dbReference type="NCBI Taxonomy" id="35525"/>
    <lineage>
        <taxon>Eukaryota</taxon>
        <taxon>Metazoa</taxon>
        <taxon>Ecdysozoa</taxon>
        <taxon>Arthropoda</taxon>
        <taxon>Crustacea</taxon>
        <taxon>Branchiopoda</taxon>
        <taxon>Diplostraca</taxon>
        <taxon>Cladocera</taxon>
        <taxon>Anomopoda</taxon>
        <taxon>Daphniidae</taxon>
        <taxon>Daphnia</taxon>
    </lineage>
</organism>
<evidence type="ECO:0000313" key="3">
    <source>
        <dbReference type="Proteomes" id="UP001234178"/>
    </source>
</evidence>
<comment type="caution">
    <text evidence="2">The sequence shown here is derived from an EMBL/GenBank/DDBJ whole genome shotgun (WGS) entry which is preliminary data.</text>
</comment>
<name>A0ABQ9ZAD3_9CRUS</name>
<protein>
    <submittedName>
        <fullName evidence="2">Uncharacterized protein</fullName>
    </submittedName>
</protein>